<dbReference type="GO" id="GO:0008610">
    <property type="term" value="P:lipid biosynthetic process"/>
    <property type="evidence" value="ECO:0007669"/>
    <property type="project" value="TreeGrafter"/>
</dbReference>
<dbReference type="InterPro" id="IPR029058">
    <property type="entry name" value="AB_hydrolase_fold"/>
</dbReference>
<dbReference type="RefSeq" id="WP_052546085.1">
    <property type="nucleotide sequence ID" value="NZ_JMCC02000002.1"/>
</dbReference>
<dbReference type="PANTHER" id="PTHR11487:SF0">
    <property type="entry name" value="S-ACYL FATTY ACID SYNTHASE THIOESTERASE, MEDIUM CHAIN"/>
    <property type="match status" value="1"/>
</dbReference>
<comment type="caution">
    <text evidence="3">The sequence shown here is derived from an EMBL/GenBank/DDBJ whole genome shotgun (WGS) entry which is preliminary data.</text>
</comment>
<dbReference type="Pfam" id="PF00975">
    <property type="entry name" value="Thioesterase"/>
    <property type="match status" value="1"/>
</dbReference>
<evidence type="ECO:0000313" key="3">
    <source>
        <dbReference type="EMBL" id="KIG19421.1"/>
    </source>
</evidence>
<comment type="similarity">
    <text evidence="1">Belongs to the thioesterase family.</text>
</comment>
<dbReference type="Proteomes" id="UP000031599">
    <property type="component" value="Unassembled WGS sequence"/>
</dbReference>
<name>A0A0C2D8I9_9BACT</name>
<dbReference type="InterPro" id="IPR012223">
    <property type="entry name" value="TEII"/>
</dbReference>
<dbReference type="Gene3D" id="3.40.50.1820">
    <property type="entry name" value="alpha/beta hydrolase"/>
    <property type="match status" value="1"/>
</dbReference>
<proteinExistence type="inferred from homology"/>
<sequence>MNTSSWLPDPGFEGLATRSRLICCAHAGGGPAAFADWATALPRSVSLCPLRRPGCDPPQQAPQQPPQRADVHILAHQAVEALCTLATRPSILFGHSLGAVIAFEIARLLDARGLPPRLLIDAAKLDGWQELTCAGVQRMEFDGGHFFPFERASGFLAWLGQRLQRA</sequence>
<dbReference type="InterPro" id="IPR001031">
    <property type="entry name" value="Thioesterase"/>
</dbReference>
<dbReference type="SUPFAM" id="SSF53474">
    <property type="entry name" value="alpha/beta-Hydrolases"/>
    <property type="match status" value="1"/>
</dbReference>
<accession>A0A0C2D8I9</accession>
<reference evidence="3 4" key="1">
    <citation type="submission" date="2014-12" db="EMBL/GenBank/DDBJ databases">
        <title>Genome assembly of Enhygromyxa salina DSM 15201.</title>
        <authorList>
            <person name="Sharma G."/>
            <person name="Subramanian S."/>
        </authorList>
    </citation>
    <scope>NUCLEOTIDE SEQUENCE [LARGE SCALE GENOMIC DNA]</scope>
    <source>
        <strain evidence="3 4">DSM 15201</strain>
    </source>
</reference>
<evidence type="ECO:0000259" key="2">
    <source>
        <dbReference type="Pfam" id="PF00975"/>
    </source>
</evidence>
<protein>
    <submittedName>
        <fullName evidence="3">Thioesterase</fullName>
    </submittedName>
</protein>
<dbReference type="EMBL" id="JMCC02000002">
    <property type="protein sequence ID" value="KIG19421.1"/>
    <property type="molecule type" value="Genomic_DNA"/>
</dbReference>
<evidence type="ECO:0000256" key="1">
    <source>
        <dbReference type="ARBA" id="ARBA00007169"/>
    </source>
</evidence>
<feature type="domain" description="Thioesterase" evidence="2">
    <location>
        <begin position="20"/>
        <end position="120"/>
    </location>
</feature>
<dbReference type="AlphaFoldDB" id="A0A0C2D8I9"/>
<evidence type="ECO:0000313" key="4">
    <source>
        <dbReference type="Proteomes" id="UP000031599"/>
    </source>
</evidence>
<organism evidence="3 4">
    <name type="scientific">Enhygromyxa salina</name>
    <dbReference type="NCBI Taxonomy" id="215803"/>
    <lineage>
        <taxon>Bacteria</taxon>
        <taxon>Pseudomonadati</taxon>
        <taxon>Myxococcota</taxon>
        <taxon>Polyangia</taxon>
        <taxon>Nannocystales</taxon>
        <taxon>Nannocystaceae</taxon>
        <taxon>Enhygromyxa</taxon>
    </lineage>
</organism>
<dbReference type="PANTHER" id="PTHR11487">
    <property type="entry name" value="THIOESTERASE"/>
    <property type="match status" value="1"/>
</dbReference>
<gene>
    <name evidence="3" type="ORF">DB30_02702</name>
</gene>